<evidence type="ECO:0000313" key="2">
    <source>
        <dbReference type="EMBL" id="GAB91709.1"/>
    </source>
</evidence>
<dbReference type="EMBL" id="BAHC01000141">
    <property type="protein sequence ID" value="GAB91709.1"/>
    <property type="molecule type" value="Genomic_DNA"/>
</dbReference>
<dbReference type="InterPro" id="IPR052907">
    <property type="entry name" value="Beta-lactamase/esterase"/>
</dbReference>
<dbReference type="SUPFAM" id="SSF56601">
    <property type="entry name" value="beta-lactamase/transpeptidase-like"/>
    <property type="match status" value="1"/>
</dbReference>
<comment type="caution">
    <text evidence="2">The sequence shown here is derived from an EMBL/GenBank/DDBJ whole genome shotgun (WGS) entry which is preliminary data.</text>
</comment>
<proteinExistence type="predicted"/>
<dbReference type="AlphaFoldDB" id="K6WYS6"/>
<dbReference type="RefSeq" id="WP_006335479.1">
    <property type="nucleotide sequence ID" value="NZ_BAHC01000141.1"/>
</dbReference>
<dbReference type="InterPro" id="IPR012338">
    <property type="entry name" value="Beta-lactam/transpept-like"/>
</dbReference>
<organism evidence="2 3">
    <name type="scientific">Gordonia rhizosphera NBRC 16068</name>
    <dbReference type="NCBI Taxonomy" id="1108045"/>
    <lineage>
        <taxon>Bacteria</taxon>
        <taxon>Bacillati</taxon>
        <taxon>Actinomycetota</taxon>
        <taxon>Actinomycetes</taxon>
        <taxon>Mycobacteriales</taxon>
        <taxon>Gordoniaceae</taxon>
        <taxon>Gordonia</taxon>
    </lineage>
</organism>
<sequence length="400" mass="43439">MKTLTDSVAGHCDEQFGEVANTFRNQIDRTDGGAAVAVYHRGRLVVDLWGGVRNPEGDPWQRDTLAMCFSTTKGVAATCAHVLADRGELDYDERVATYWPEFAQNGKADITVRQILSHSAGLHRFGTIVDHASRVLDWEHMTDALARAKPAYAPGTAVGYHALTFGWLVGELVRRISGLPINEFLQKEIAEPLGLDGLFIGCPPEQRHRIAPLRPMSMPSNRLLGAGVGLGLNLVSRGLQAARSPVNPHRMYNSTFARGMEDIFVDPRLLDAAVPALNGHFDAVSLAAMYAMLAGGGELGGVRVLSEETVRKASEVQNNKRDRVVVVTMQWRLGYHRPPIVDRQLPQAYGHFGFGGSGAWADPQHDLALAMVCNRGGGTPIGDLRILRLSQAAARAVGAR</sequence>
<dbReference type="STRING" id="1108045.GORHZ_141_00840"/>
<accession>K6WYS6</accession>
<reference evidence="2 3" key="1">
    <citation type="submission" date="2012-08" db="EMBL/GenBank/DDBJ databases">
        <title>Whole genome shotgun sequence of Gordonia rhizosphera NBRC 16068.</title>
        <authorList>
            <person name="Takarada H."/>
            <person name="Isaki S."/>
            <person name="Hosoyama A."/>
            <person name="Tsuchikane K."/>
            <person name="Katsumata H."/>
            <person name="Baba S."/>
            <person name="Ohji S."/>
            <person name="Yamazaki S."/>
            <person name="Fujita N."/>
        </authorList>
    </citation>
    <scope>NUCLEOTIDE SEQUENCE [LARGE SCALE GENOMIC DNA]</scope>
    <source>
        <strain evidence="2 3">NBRC 16068</strain>
    </source>
</reference>
<dbReference type="Gene3D" id="3.40.710.10">
    <property type="entry name" value="DD-peptidase/beta-lactamase superfamily"/>
    <property type="match status" value="1"/>
</dbReference>
<protein>
    <submittedName>
        <fullName evidence="2">Putative esterase</fullName>
    </submittedName>
</protein>
<evidence type="ECO:0000313" key="3">
    <source>
        <dbReference type="Proteomes" id="UP000008363"/>
    </source>
</evidence>
<dbReference type="PANTHER" id="PTHR43319">
    <property type="entry name" value="BETA-LACTAMASE-RELATED"/>
    <property type="match status" value="1"/>
</dbReference>
<evidence type="ECO:0000259" key="1">
    <source>
        <dbReference type="Pfam" id="PF00144"/>
    </source>
</evidence>
<dbReference type="InterPro" id="IPR001466">
    <property type="entry name" value="Beta-lactam-related"/>
</dbReference>
<dbReference type="Proteomes" id="UP000008363">
    <property type="component" value="Unassembled WGS sequence"/>
</dbReference>
<gene>
    <name evidence="2" type="ORF">GORHZ_141_00840</name>
</gene>
<dbReference type="Pfam" id="PF00144">
    <property type="entry name" value="Beta-lactamase"/>
    <property type="match status" value="1"/>
</dbReference>
<keyword evidence="3" id="KW-1185">Reference proteome</keyword>
<name>K6WYS6_9ACTN</name>
<dbReference type="PANTHER" id="PTHR43319:SF3">
    <property type="entry name" value="BETA-LACTAMASE-RELATED DOMAIN-CONTAINING PROTEIN"/>
    <property type="match status" value="1"/>
</dbReference>
<feature type="domain" description="Beta-lactamase-related" evidence="1">
    <location>
        <begin position="32"/>
        <end position="387"/>
    </location>
</feature>
<dbReference type="eggNOG" id="COG1680">
    <property type="taxonomic scope" value="Bacteria"/>
</dbReference>